<dbReference type="EMBL" id="JACWZY010000002">
    <property type="protein sequence ID" value="MBD2699722.1"/>
    <property type="molecule type" value="Genomic_DNA"/>
</dbReference>
<protein>
    <submittedName>
        <fullName evidence="2">Uncharacterized protein</fullName>
    </submittedName>
</protein>
<dbReference type="AlphaFoldDB" id="A0A926XXG5"/>
<keyword evidence="3" id="KW-1185">Reference proteome</keyword>
<sequence length="149" mass="16342">MRVFSLQIAFSLFTTLLIFHTAKAQSAKEVSLIAHLAQEARQPDAHVAGDTYLMVRIGQIEYVAELESGKSIGQQKTEVTGGGICGDYAEVSINLLDKNKQQTTQGSGQVLKYSSGKWTMVALSEGDYSCEKIKRLPKAVIRCLQIECN</sequence>
<proteinExistence type="predicted"/>
<comment type="caution">
    <text evidence="2">The sequence shown here is derived from an EMBL/GenBank/DDBJ whole genome shotgun (WGS) entry which is preliminary data.</text>
</comment>
<evidence type="ECO:0000313" key="3">
    <source>
        <dbReference type="Proteomes" id="UP000598820"/>
    </source>
</evidence>
<evidence type="ECO:0000256" key="1">
    <source>
        <dbReference type="SAM" id="SignalP"/>
    </source>
</evidence>
<keyword evidence="1" id="KW-0732">Signal</keyword>
<dbReference type="RefSeq" id="WP_190885568.1">
    <property type="nucleotide sequence ID" value="NZ_JACWZY010000002.1"/>
</dbReference>
<name>A0A926XXG5_9BACT</name>
<evidence type="ECO:0000313" key="2">
    <source>
        <dbReference type="EMBL" id="MBD2699722.1"/>
    </source>
</evidence>
<dbReference type="Proteomes" id="UP000598820">
    <property type="component" value="Unassembled WGS sequence"/>
</dbReference>
<organism evidence="2 3">
    <name type="scientific">Spirosoma profusum</name>
    <dbReference type="NCBI Taxonomy" id="2771354"/>
    <lineage>
        <taxon>Bacteria</taxon>
        <taxon>Pseudomonadati</taxon>
        <taxon>Bacteroidota</taxon>
        <taxon>Cytophagia</taxon>
        <taxon>Cytophagales</taxon>
        <taxon>Cytophagaceae</taxon>
        <taxon>Spirosoma</taxon>
    </lineage>
</organism>
<reference evidence="2" key="1">
    <citation type="submission" date="2020-09" db="EMBL/GenBank/DDBJ databases">
        <authorList>
            <person name="Kim M.K."/>
        </authorList>
    </citation>
    <scope>NUCLEOTIDE SEQUENCE</scope>
    <source>
        <strain evidence="2">BT702</strain>
    </source>
</reference>
<feature type="signal peptide" evidence="1">
    <location>
        <begin position="1"/>
        <end position="24"/>
    </location>
</feature>
<feature type="chain" id="PRO_5037757315" evidence="1">
    <location>
        <begin position="25"/>
        <end position="149"/>
    </location>
</feature>
<accession>A0A926XXG5</accession>
<gene>
    <name evidence="2" type="ORF">IC229_03675</name>
</gene>